<evidence type="ECO:0000313" key="1">
    <source>
        <dbReference type="EMBL" id="CAB4695101.1"/>
    </source>
</evidence>
<dbReference type="EMBL" id="CAEZXM010000162">
    <property type="protein sequence ID" value="CAB4695101.1"/>
    <property type="molecule type" value="Genomic_DNA"/>
</dbReference>
<gene>
    <name evidence="1" type="ORF">UFOPK2366_00960</name>
</gene>
<name>A0A6J6P6P8_9ZZZZ</name>
<organism evidence="1">
    <name type="scientific">freshwater metagenome</name>
    <dbReference type="NCBI Taxonomy" id="449393"/>
    <lineage>
        <taxon>unclassified sequences</taxon>
        <taxon>metagenomes</taxon>
        <taxon>ecological metagenomes</taxon>
    </lineage>
</organism>
<proteinExistence type="predicted"/>
<protein>
    <submittedName>
        <fullName evidence="1">Unannotated protein</fullName>
    </submittedName>
</protein>
<dbReference type="AlphaFoldDB" id="A0A6J6P6P8"/>
<accession>A0A6J6P6P8</accession>
<sequence>MQDLDIGVKLLADAVSDERTHHAVAVRFGVRLDGLTDVAYWPIGANGLDAFPHAFFGHLDQVAAGLVDIADQECCVGIAVNAADVRGDIEVDDVAIKQRP</sequence>
<reference evidence="1" key="1">
    <citation type="submission" date="2020-05" db="EMBL/GenBank/DDBJ databases">
        <authorList>
            <person name="Chiriac C."/>
            <person name="Salcher M."/>
            <person name="Ghai R."/>
            <person name="Kavagutti S V."/>
        </authorList>
    </citation>
    <scope>NUCLEOTIDE SEQUENCE</scope>
</reference>